<protein>
    <submittedName>
        <fullName evidence="1">Uncharacterized protein</fullName>
    </submittedName>
</protein>
<dbReference type="EMBL" id="CP041090">
    <property type="protein sequence ID" value="QDF41167.1"/>
    <property type="molecule type" value="Genomic_DNA"/>
</dbReference>
<gene>
    <name evidence="1" type="ORF">FJN17_28315</name>
</gene>
<accession>A0ABX5WG30</accession>
<organism evidence="1 2">
    <name type="scientific">Bradyrhizobium symbiodeficiens</name>
    <dbReference type="NCBI Taxonomy" id="1404367"/>
    <lineage>
        <taxon>Bacteria</taxon>
        <taxon>Pseudomonadati</taxon>
        <taxon>Pseudomonadota</taxon>
        <taxon>Alphaproteobacteria</taxon>
        <taxon>Hyphomicrobiales</taxon>
        <taxon>Nitrobacteraceae</taxon>
        <taxon>Bradyrhizobium</taxon>
    </lineage>
</organism>
<evidence type="ECO:0000313" key="2">
    <source>
        <dbReference type="Proteomes" id="UP000319298"/>
    </source>
</evidence>
<dbReference type="Proteomes" id="UP000319298">
    <property type="component" value="Chromosome"/>
</dbReference>
<sequence>MNFVGRGEMLHRTAAASADALLQSDILVVSSSIQHTLVGRQVGEELIARMDADKGVCLLDSMSFPDVTLRVYRRGC</sequence>
<keyword evidence="2" id="KW-1185">Reference proteome</keyword>
<dbReference type="RefSeq" id="WP_140481827.1">
    <property type="nucleotide sequence ID" value="NZ_CP041090.2"/>
</dbReference>
<reference evidence="1 2" key="2">
    <citation type="journal article" date="2020" name="Int. J. Syst. Evol. Microbiol.">
        <title>Description and complete genome sequences of Bradyrhizobium symbiodeficiens sp. nov., a non-symbiotic bacterium associated with legumes native to Canada.</title>
        <authorList>
            <person name="Bromfield E.S.P."/>
            <person name="Cloutier S."/>
            <person name="Nguyen H.D.T."/>
        </authorList>
    </citation>
    <scope>NUCLEOTIDE SEQUENCE [LARGE SCALE GENOMIC DNA]</scope>
    <source>
        <strain evidence="1 2">65S1MB</strain>
    </source>
</reference>
<evidence type="ECO:0000313" key="1">
    <source>
        <dbReference type="EMBL" id="QDF41167.1"/>
    </source>
</evidence>
<reference evidence="2" key="1">
    <citation type="submission" date="2019-06" db="EMBL/GenBank/DDBJ databases">
        <title>Whole-Genome Sequence of Bradyrhizobium sp. 3 Strain 65S1MB.</title>
        <authorList>
            <person name="Bromfield E.S.P."/>
            <person name="Cloutier S."/>
            <person name="Nguyen H.D.T."/>
        </authorList>
    </citation>
    <scope>NUCLEOTIDE SEQUENCE [LARGE SCALE GENOMIC DNA]</scope>
    <source>
        <strain evidence="2">65S1MB</strain>
    </source>
</reference>
<name>A0ABX5WG30_9BRAD</name>
<proteinExistence type="predicted"/>